<evidence type="ECO:0000313" key="1">
    <source>
        <dbReference type="EMBL" id="MDS0898646.1"/>
    </source>
</evidence>
<evidence type="ECO:0000313" key="2">
    <source>
        <dbReference type="Proteomes" id="UP001182247"/>
    </source>
</evidence>
<dbReference type="EMBL" id="JAPKIY010000017">
    <property type="protein sequence ID" value="MDS0898646.1"/>
    <property type="molecule type" value="Genomic_DNA"/>
</dbReference>
<accession>A0AAE4JPC0</accession>
<sequence>MKSGTIKYGVISLLFLTLTGVASADVYRDRSGIVTGTQQKQN</sequence>
<dbReference type="Proteomes" id="UP001182247">
    <property type="component" value="Unassembled WGS sequence"/>
</dbReference>
<gene>
    <name evidence="1" type="ORF">OSC06_11735</name>
</gene>
<name>A0AAE4JPC0_MORMO</name>
<protein>
    <submittedName>
        <fullName evidence="1">Uncharacterized protein</fullName>
    </submittedName>
</protein>
<reference evidence="1" key="1">
    <citation type="submission" date="2023-02" db="EMBL/GenBank/DDBJ databases">
        <title>Detection, antimicrobial susceptibility and genomic characterization of NDM-producing species of Morganellaceae, Yersiniaceae, and Enterobacteriaceae other than Klebsiella.</title>
        <authorList>
            <person name="Camargo C.H."/>
            <person name="Sacchi C.T."/>
            <person name="Campos K.R."/>
        </authorList>
    </citation>
    <scope>NUCLEOTIDE SEQUENCE</scope>
    <source>
        <strain evidence="1">1189_21</strain>
    </source>
</reference>
<dbReference type="RefSeq" id="WP_268988181.1">
    <property type="nucleotide sequence ID" value="NZ_CAXONK010000002.1"/>
</dbReference>
<organism evidence="1 2">
    <name type="scientific">Morganella morganii</name>
    <name type="common">Proteus morganii</name>
    <dbReference type="NCBI Taxonomy" id="582"/>
    <lineage>
        <taxon>Bacteria</taxon>
        <taxon>Pseudomonadati</taxon>
        <taxon>Pseudomonadota</taxon>
        <taxon>Gammaproteobacteria</taxon>
        <taxon>Enterobacterales</taxon>
        <taxon>Morganellaceae</taxon>
        <taxon>Morganella</taxon>
    </lineage>
</organism>
<comment type="caution">
    <text evidence="1">The sequence shown here is derived from an EMBL/GenBank/DDBJ whole genome shotgun (WGS) entry which is preliminary data.</text>
</comment>
<dbReference type="AlphaFoldDB" id="A0AAE4JPC0"/>
<proteinExistence type="predicted"/>